<keyword evidence="3" id="KW-0597">Phosphoprotein</keyword>
<dbReference type="EC" id="2.7.13.3" evidence="2"/>
<dbReference type="SUPFAM" id="SSF55874">
    <property type="entry name" value="ATPase domain of HSP90 chaperone/DNA topoisomerase II/histidine kinase"/>
    <property type="match status" value="1"/>
</dbReference>
<dbReference type="CDD" id="cd00130">
    <property type="entry name" value="PAS"/>
    <property type="match status" value="1"/>
</dbReference>
<dbReference type="PANTHER" id="PTHR45453">
    <property type="entry name" value="PHOSPHATE REGULON SENSOR PROTEIN PHOR"/>
    <property type="match status" value="1"/>
</dbReference>
<keyword evidence="7 8" id="KW-0472">Membrane</keyword>
<dbReference type="CDD" id="cd00075">
    <property type="entry name" value="HATPase"/>
    <property type="match status" value="1"/>
</dbReference>
<dbReference type="Gene3D" id="3.30.565.10">
    <property type="entry name" value="Histidine kinase-like ATPase, C-terminal domain"/>
    <property type="match status" value="1"/>
</dbReference>
<dbReference type="InterPro" id="IPR036890">
    <property type="entry name" value="HATPase_C_sf"/>
</dbReference>
<gene>
    <name evidence="11" type="ORF">UX31_C0017G0029</name>
</gene>
<dbReference type="Proteomes" id="UP000034107">
    <property type="component" value="Unassembled WGS sequence"/>
</dbReference>
<dbReference type="Pfam" id="PF02518">
    <property type="entry name" value="HATPase_c"/>
    <property type="match status" value="1"/>
</dbReference>
<comment type="caution">
    <text evidence="11">The sequence shown here is derived from an EMBL/GenBank/DDBJ whole genome shotgun (WGS) entry which is preliminary data.</text>
</comment>
<dbReference type="PROSITE" id="PS50109">
    <property type="entry name" value="HIS_KIN"/>
    <property type="match status" value="1"/>
</dbReference>
<organism evidence="11 12">
    <name type="scientific">Candidatus Nomurabacteria bacterium GW2011_GWA1_46_11</name>
    <dbReference type="NCBI Taxonomy" id="1618732"/>
    <lineage>
        <taxon>Bacteria</taxon>
        <taxon>Candidatus Nomuraibacteriota</taxon>
    </lineage>
</organism>
<comment type="catalytic activity">
    <reaction evidence="1">
        <text>ATP + protein L-histidine = ADP + protein N-phospho-L-histidine.</text>
        <dbReference type="EC" id="2.7.13.3"/>
    </reaction>
</comment>
<dbReference type="InterPro" id="IPR013767">
    <property type="entry name" value="PAS_fold"/>
</dbReference>
<dbReference type="InterPro" id="IPR035965">
    <property type="entry name" value="PAS-like_dom_sf"/>
</dbReference>
<dbReference type="InterPro" id="IPR000014">
    <property type="entry name" value="PAS"/>
</dbReference>
<dbReference type="GO" id="GO:0005886">
    <property type="term" value="C:plasma membrane"/>
    <property type="evidence" value="ECO:0007669"/>
    <property type="project" value="TreeGrafter"/>
</dbReference>
<keyword evidence="5 11" id="KW-0418">Kinase</keyword>
<dbReference type="SMART" id="SM00388">
    <property type="entry name" value="HisKA"/>
    <property type="match status" value="1"/>
</dbReference>
<evidence type="ECO:0000256" key="2">
    <source>
        <dbReference type="ARBA" id="ARBA00012438"/>
    </source>
</evidence>
<dbReference type="GO" id="GO:0004721">
    <property type="term" value="F:phosphoprotein phosphatase activity"/>
    <property type="evidence" value="ECO:0007669"/>
    <property type="project" value="TreeGrafter"/>
</dbReference>
<feature type="transmembrane region" description="Helical" evidence="8">
    <location>
        <begin position="21"/>
        <end position="38"/>
    </location>
</feature>
<dbReference type="PROSITE" id="PS50112">
    <property type="entry name" value="PAS"/>
    <property type="match status" value="1"/>
</dbReference>
<dbReference type="GO" id="GO:0006355">
    <property type="term" value="P:regulation of DNA-templated transcription"/>
    <property type="evidence" value="ECO:0007669"/>
    <property type="project" value="InterPro"/>
</dbReference>
<dbReference type="InterPro" id="IPR003594">
    <property type="entry name" value="HATPase_dom"/>
</dbReference>
<protein>
    <recommendedName>
        <fullName evidence="2">histidine kinase</fullName>
        <ecNumber evidence="2">2.7.13.3</ecNumber>
    </recommendedName>
</protein>
<reference evidence="11 12" key="1">
    <citation type="journal article" date="2015" name="Nature">
        <title>rRNA introns, odd ribosomes, and small enigmatic genomes across a large radiation of phyla.</title>
        <authorList>
            <person name="Brown C.T."/>
            <person name="Hug L.A."/>
            <person name="Thomas B.C."/>
            <person name="Sharon I."/>
            <person name="Castelle C.J."/>
            <person name="Singh A."/>
            <person name="Wilkins M.J."/>
            <person name="Williams K.H."/>
            <person name="Banfield J.F."/>
        </authorList>
    </citation>
    <scope>NUCLEOTIDE SEQUENCE [LARGE SCALE GENOMIC DNA]</scope>
</reference>
<dbReference type="InterPro" id="IPR036097">
    <property type="entry name" value="HisK_dim/P_sf"/>
</dbReference>
<keyword evidence="8" id="KW-0812">Transmembrane</keyword>
<evidence type="ECO:0000256" key="4">
    <source>
        <dbReference type="ARBA" id="ARBA00022679"/>
    </source>
</evidence>
<dbReference type="PRINTS" id="PR00344">
    <property type="entry name" value="BCTRLSENSOR"/>
</dbReference>
<evidence type="ECO:0000256" key="3">
    <source>
        <dbReference type="ARBA" id="ARBA00022553"/>
    </source>
</evidence>
<dbReference type="EMBL" id="LCLS01000017">
    <property type="protein sequence ID" value="KKU21445.1"/>
    <property type="molecule type" value="Genomic_DNA"/>
</dbReference>
<keyword evidence="4" id="KW-0808">Transferase</keyword>
<dbReference type="InterPro" id="IPR005467">
    <property type="entry name" value="His_kinase_dom"/>
</dbReference>
<sequence length="445" mass="49459">MSLGKKPNRLLYNLRIPEMRHLYIVPCVILVLSGMNFLAMGVGIWFWISSGVLLVLGGVWMWHEYKNTLRGYGEKVSYGRLESIVTNLEDAVIAYNNDFRVLIFNAAAEKIFGLSKVQILGQVMGPEKASEKGYQTLIQTLFPSLAPVVVGKSEPNKYPQVVDISFDNPTREFRVSTDRILDKDNHLLGFVKVVQDHTRETELIRSKSDFVSVAAHQLRTPLTAINWTLEGLSKNQALTEEDRSLAKNGLQATANLLKTVNDLLDTAEIEGGRFGYNYEEIDLVKFAEEVLTNAQMVAKEYGLQVFFDKGGFNELKLLADKNKLGMALSNLVDNAMKYNSKGGSVTVRLKQMPQQPYVQVSVQDTGIGVLPADIDRLFTKFYRAPNARKVKADGTGLGLYIVRNIIRQHGGEVGVESTLGRGTTFFFTLPTDPTLIPKAEGSVGT</sequence>
<dbReference type="SUPFAM" id="SSF55785">
    <property type="entry name" value="PYP-like sensor domain (PAS domain)"/>
    <property type="match status" value="1"/>
</dbReference>
<evidence type="ECO:0000256" key="5">
    <source>
        <dbReference type="ARBA" id="ARBA00022777"/>
    </source>
</evidence>
<dbReference type="GO" id="GO:0000155">
    <property type="term" value="F:phosphorelay sensor kinase activity"/>
    <property type="evidence" value="ECO:0007669"/>
    <property type="project" value="InterPro"/>
</dbReference>
<feature type="domain" description="Histidine kinase" evidence="9">
    <location>
        <begin position="213"/>
        <end position="433"/>
    </location>
</feature>
<evidence type="ECO:0000313" key="11">
    <source>
        <dbReference type="EMBL" id="KKU21445.1"/>
    </source>
</evidence>
<evidence type="ECO:0000259" key="10">
    <source>
        <dbReference type="PROSITE" id="PS50112"/>
    </source>
</evidence>
<feature type="domain" description="PAS" evidence="10">
    <location>
        <begin position="77"/>
        <end position="122"/>
    </location>
</feature>
<dbReference type="SUPFAM" id="SSF47384">
    <property type="entry name" value="Homodimeric domain of signal transducing histidine kinase"/>
    <property type="match status" value="1"/>
</dbReference>
<feature type="transmembrane region" description="Helical" evidence="8">
    <location>
        <begin position="44"/>
        <end position="62"/>
    </location>
</feature>
<dbReference type="AlphaFoldDB" id="A0A0G1RKH0"/>
<dbReference type="SMART" id="SM00091">
    <property type="entry name" value="PAS"/>
    <property type="match status" value="1"/>
</dbReference>
<dbReference type="FunFam" id="3.30.565.10:FF:000006">
    <property type="entry name" value="Sensor histidine kinase WalK"/>
    <property type="match status" value="1"/>
</dbReference>
<dbReference type="InterPro" id="IPR050351">
    <property type="entry name" value="BphY/WalK/GraS-like"/>
</dbReference>
<dbReference type="GO" id="GO:0016036">
    <property type="term" value="P:cellular response to phosphate starvation"/>
    <property type="evidence" value="ECO:0007669"/>
    <property type="project" value="TreeGrafter"/>
</dbReference>
<evidence type="ECO:0000256" key="8">
    <source>
        <dbReference type="SAM" id="Phobius"/>
    </source>
</evidence>
<proteinExistence type="predicted"/>
<dbReference type="Gene3D" id="1.10.287.130">
    <property type="match status" value="1"/>
</dbReference>
<keyword evidence="6" id="KW-0902">Two-component regulatory system</keyword>
<accession>A0A0G1RKH0</accession>
<evidence type="ECO:0000256" key="1">
    <source>
        <dbReference type="ARBA" id="ARBA00000085"/>
    </source>
</evidence>
<evidence type="ECO:0000256" key="6">
    <source>
        <dbReference type="ARBA" id="ARBA00023012"/>
    </source>
</evidence>
<evidence type="ECO:0000259" key="9">
    <source>
        <dbReference type="PROSITE" id="PS50109"/>
    </source>
</evidence>
<dbReference type="Pfam" id="PF00989">
    <property type="entry name" value="PAS"/>
    <property type="match status" value="1"/>
</dbReference>
<name>A0A0G1RKH0_9BACT</name>
<dbReference type="InterPro" id="IPR004358">
    <property type="entry name" value="Sig_transdc_His_kin-like_C"/>
</dbReference>
<dbReference type="Pfam" id="PF00512">
    <property type="entry name" value="HisKA"/>
    <property type="match status" value="1"/>
</dbReference>
<dbReference type="CDD" id="cd00082">
    <property type="entry name" value="HisKA"/>
    <property type="match status" value="1"/>
</dbReference>
<evidence type="ECO:0000313" key="12">
    <source>
        <dbReference type="Proteomes" id="UP000034107"/>
    </source>
</evidence>
<evidence type="ECO:0000256" key="7">
    <source>
        <dbReference type="ARBA" id="ARBA00023136"/>
    </source>
</evidence>
<dbReference type="InterPro" id="IPR003661">
    <property type="entry name" value="HisK_dim/P_dom"/>
</dbReference>
<dbReference type="SMART" id="SM00387">
    <property type="entry name" value="HATPase_c"/>
    <property type="match status" value="1"/>
</dbReference>
<keyword evidence="8" id="KW-1133">Transmembrane helix</keyword>
<dbReference type="PANTHER" id="PTHR45453:SF1">
    <property type="entry name" value="PHOSPHATE REGULON SENSOR PROTEIN PHOR"/>
    <property type="match status" value="1"/>
</dbReference>
<dbReference type="Gene3D" id="3.30.450.20">
    <property type="entry name" value="PAS domain"/>
    <property type="match status" value="1"/>
</dbReference>